<dbReference type="Gene3D" id="3.30.70.260">
    <property type="match status" value="1"/>
</dbReference>
<evidence type="ECO:0000313" key="3">
    <source>
        <dbReference type="Proteomes" id="UP000006048"/>
    </source>
</evidence>
<name>I4B4C0_TURPD</name>
<dbReference type="Proteomes" id="UP000006048">
    <property type="component" value="Chromosome"/>
</dbReference>
<reference evidence="2 3" key="1">
    <citation type="submission" date="2012-06" db="EMBL/GenBank/DDBJ databases">
        <title>The complete chromosome of genome of Turneriella parva DSM 21527.</title>
        <authorList>
            <consortium name="US DOE Joint Genome Institute (JGI-PGF)"/>
            <person name="Lucas S."/>
            <person name="Han J."/>
            <person name="Lapidus A."/>
            <person name="Bruce D."/>
            <person name="Goodwin L."/>
            <person name="Pitluck S."/>
            <person name="Peters L."/>
            <person name="Kyrpides N."/>
            <person name="Mavromatis K."/>
            <person name="Ivanova N."/>
            <person name="Mikhailova N."/>
            <person name="Chertkov O."/>
            <person name="Detter J.C."/>
            <person name="Tapia R."/>
            <person name="Han C."/>
            <person name="Land M."/>
            <person name="Hauser L."/>
            <person name="Markowitz V."/>
            <person name="Cheng J.-F."/>
            <person name="Hugenholtz P."/>
            <person name="Woyke T."/>
            <person name="Wu D."/>
            <person name="Gronow S."/>
            <person name="Wellnitz S."/>
            <person name="Brambilla E."/>
            <person name="Klenk H.-P."/>
            <person name="Eisen J.A."/>
        </authorList>
    </citation>
    <scope>NUCLEOTIDE SEQUENCE [LARGE SCALE GENOMIC DNA]</scope>
    <source>
        <strain evidence="3">ATCC BAA-1111 / DSM 21527 / NCTC 11395 / H</strain>
    </source>
</reference>
<protein>
    <submittedName>
        <fullName evidence="2">NIL domain-containing protein</fullName>
    </submittedName>
</protein>
<feature type="domain" description="NIL" evidence="1">
    <location>
        <begin position="5"/>
        <end position="77"/>
    </location>
</feature>
<evidence type="ECO:0000313" key="2">
    <source>
        <dbReference type="EMBL" id="AFM12127.1"/>
    </source>
</evidence>
<proteinExistence type="predicted"/>
<gene>
    <name evidence="2" type="ordered locus">Turpa_1479</name>
</gene>
<dbReference type="InterPro" id="IPR045865">
    <property type="entry name" value="ACT-like_dom_sf"/>
</dbReference>
<accession>I4B4C0</accession>
<dbReference type="SUPFAM" id="SSF55021">
    <property type="entry name" value="ACT-like"/>
    <property type="match status" value="1"/>
</dbReference>
<dbReference type="EMBL" id="CP002959">
    <property type="protein sequence ID" value="AFM12127.1"/>
    <property type="molecule type" value="Genomic_DNA"/>
</dbReference>
<evidence type="ECO:0000259" key="1">
    <source>
        <dbReference type="SMART" id="SM00930"/>
    </source>
</evidence>
<keyword evidence="3" id="KW-1185">Reference proteome</keyword>
<dbReference type="Pfam" id="PF09383">
    <property type="entry name" value="NIL"/>
    <property type="match status" value="1"/>
</dbReference>
<dbReference type="STRING" id="869212.Turpa_1479"/>
<dbReference type="HOGENOM" id="CLU_195972_0_0_12"/>
<dbReference type="InterPro" id="IPR018449">
    <property type="entry name" value="NIL_domain"/>
</dbReference>
<dbReference type="AlphaFoldDB" id="I4B4C0"/>
<dbReference type="SMART" id="SM00930">
    <property type="entry name" value="NIL"/>
    <property type="match status" value="1"/>
</dbReference>
<dbReference type="KEGG" id="tpx:Turpa_1479"/>
<sequence>MRCRVVKTLRLNVPAERVKEPFMYRMVTGYNLQPNIIEANLGPDRCGSMVVEVSGRPHDIESGILFLREADIEVEEI</sequence>
<organism evidence="2 3">
    <name type="scientific">Turneriella parva (strain ATCC BAA-1111 / DSM 21527 / NCTC 11395 / H)</name>
    <name type="common">Leptospira parva</name>
    <dbReference type="NCBI Taxonomy" id="869212"/>
    <lineage>
        <taxon>Bacteria</taxon>
        <taxon>Pseudomonadati</taxon>
        <taxon>Spirochaetota</taxon>
        <taxon>Spirochaetia</taxon>
        <taxon>Leptospirales</taxon>
        <taxon>Leptospiraceae</taxon>
        <taxon>Turneriella</taxon>
    </lineage>
</organism>